<dbReference type="GO" id="GO:0150079">
    <property type="term" value="P:negative regulation of neuroinflammatory response"/>
    <property type="evidence" value="ECO:0007669"/>
    <property type="project" value="TreeGrafter"/>
</dbReference>
<evidence type="ECO:0000313" key="12">
    <source>
        <dbReference type="EMBL" id="KAJ4933037.1"/>
    </source>
</evidence>
<dbReference type="GO" id="GO:0016020">
    <property type="term" value="C:membrane"/>
    <property type="evidence" value="ECO:0007669"/>
    <property type="project" value="UniProtKB-SubCell"/>
</dbReference>
<keyword evidence="13" id="KW-1185">Reference proteome</keyword>
<dbReference type="GO" id="GO:0034113">
    <property type="term" value="P:heterotypic cell-cell adhesion"/>
    <property type="evidence" value="ECO:0007669"/>
    <property type="project" value="TreeGrafter"/>
</dbReference>
<dbReference type="SUPFAM" id="SSF48726">
    <property type="entry name" value="Immunoglobulin"/>
    <property type="match status" value="3"/>
</dbReference>
<name>A0AAD6AYE9_9TELE</name>
<dbReference type="PANTHER" id="PTHR46841:SF9">
    <property type="entry name" value="OX-2 MEMBRANE GLYCOPROTEIN"/>
    <property type="match status" value="1"/>
</dbReference>
<sequence length="375" mass="40934">MKKMMIQASCRKGLQVCLYLLMVGRLQGRVTAPERLEAPVEKPFTLTCSVVRDRGETLRQVRWLDGQNQTLLSYQPGDKDSVSGQQYVELAVSPKDTSAIIIRRVGFRDEGCYTCIFDMHPSGSKQGQTCLTVTAHISAEGNKTAVSGKKASLSCSYGLPEKVGQIIWRHTSAQGEATEVASFAKRSDPMIEPPFQGRVWLSASLSDSQLTIQPVTIQDEGCYTCLFNTHPDGPKTSTVCLATYVLPKPQVSYKTTSPGVITANCTSVSRPPAEIVWNVERDNRTMGPPLTTQIPQSDGTTLVISTLTVQSGLLKDVSIKCLVHHKGLESPIAVSMNTKIGTALTILISVTTVAALLVMSLCFCLWKCFLRKEDD</sequence>
<dbReference type="SMART" id="SM00409">
    <property type="entry name" value="IG"/>
    <property type="match status" value="2"/>
</dbReference>
<reference evidence="12" key="1">
    <citation type="submission" date="2022-11" db="EMBL/GenBank/DDBJ databases">
        <title>Chromosome-level genome of Pogonophryne albipinna.</title>
        <authorList>
            <person name="Jo E."/>
        </authorList>
    </citation>
    <scope>NUCLEOTIDE SEQUENCE</scope>
    <source>
        <strain evidence="12">SGF0006</strain>
        <tissue evidence="12">Muscle</tissue>
    </source>
</reference>
<dbReference type="GO" id="GO:0009986">
    <property type="term" value="C:cell surface"/>
    <property type="evidence" value="ECO:0007669"/>
    <property type="project" value="TreeGrafter"/>
</dbReference>
<dbReference type="AlphaFoldDB" id="A0AAD6AYE9"/>
<feature type="transmembrane region" description="Helical" evidence="9">
    <location>
        <begin position="340"/>
        <end position="366"/>
    </location>
</feature>
<evidence type="ECO:0000313" key="13">
    <source>
        <dbReference type="Proteomes" id="UP001219934"/>
    </source>
</evidence>
<keyword evidence="8" id="KW-0393">Immunoglobulin domain</keyword>
<evidence type="ECO:0000256" key="4">
    <source>
        <dbReference type="ARBA" id="ARBA00022989"/>
    </source>
</evidence>
<protein>
    <recommendedName>
        <fullName evidence="11">Ig-like domain-containing protein</fullName>
    </recommendedName>
</protein>
<dbReference type="Proteomes" id="UP001219934">
    <property type="component" value="Unassembled WGS sequence"/>
</dbReference>
<dbReference type="InterPro" id="IPR036179">
    <property type="entry name" value="Ig-like_dom_sf"/>
</dbReference>
<dbReference type="PROSITE" id="PS50835">
    <property type="entry name" value="IG_LIKE"/>
    <property type="match status" value="2"/>
</dbReference>
<keyword evidence="7" id="KW-0325">Glycoprotein</keyword>
<dbReference type="GO" id="GO:0043025">
    <property type="term" value="C:neuronal cell body"/>
    <property type="evidence" value="ECO:0007669"/>
    <property type="project" value="TreeGrafter"/>
</dbReference>
<organism evidence="12 13">
    <name type="scientific">Pogonophryne albipinna</name>
    <dbReference type="NCBI Taxonomy" id="1090488"/>
    <lineage>
        <taxon>Eukaryota</taxon>
        <taxon>Metazoa</taxon>
        <taxon>Chordata</taxon>
        <taxon>Craniata</taxon>
        <taxon>Vertebrata</taxon>
        <taxon>Euteleostomi</taxon>
        <taxon>Actinopterygii</taxon>
        <taxon>Neopterygii</taxon>
        <taxon>Teleostei</taxon>
        <taxon>Neoteleostei</taxon>
        <taxon>Acanthomorphata</taxon>
        <taxon>Eupercaria</taxon>
        <taxon>Perciformes</taxon>
        <taxon>Notothenioidei</taxon>
        <taxon>Pogonophryne</taxon>
    </lineage>
</organism>
<evidence type="ECO:0000256" key="5">
    <source>
        <dbReference type="ARBA" id="ARBA00023136"/>
    </source>
</evidence>
<evidence type="ECO:0000259" key="11">
    <source>
        <dbReference type="PROSITE" id="PS50835"/>
    </source>
</evidence>
<dbReference type="InterPro" id="IPR007110">
    <property type="entry name" value="Ig-like_dom"/>
</dbReference>
<keyword evidence="6" id="KW-1015">Disulfide bond</keyword>
<dbReference type="InterPro" id="IPR047164">
    <property type="entry name" value="OX2G-like"/>
</dbReference>
<accession>A0AAD6AYE9</accession>
<dbReference type="InterPro" id="IPR013106">
    <property type="entry name" value="Ig_V-set"/>
</dbReference>
<keyword evidence="3 10" id="KW-0732">Signal</keyword>
<dbReference type="InterPro" id="IPR003599">
    <property type="entry name" value="Ig_sub"/>
</dbReference>
<dbReference type="Gene3D" id="2.60.40.10">
    <property type="entry name" value="Immunoglobulins"/>
    <property type="match status" value="3"/>
</dbReference>
<dbReference type="GO" id="GO:0030424">
    <property type="term" value="C:axon"/>
    <property type="evidence" value="ECO:0007669"/>
    <property type="project" value="TreeGrafter"/>
</dbReference>
<keyword evidence="2 9" id="KW-0812">Transmembrane</keyword>
<proteinExistence type="predicted"/>
<evidence type="ECO:0000256" key="10">
    <source>
        <dbReference type="SAM" id="SignalP"/>
    </source>
</evidence>
<dbReference type="GO" id="GO:0098632">
    <property type="term" value="F:cell-cell adhesion mediator activity"/>
    <property type="evidence" value="ECO:0007669"/>
    <property type="project" value="InterPro"/>
</dbReference>
<keyword evidence="5 9" id="KW-0472">Membrane</keyword>
<keyword evidence="4 9" id="KW-1133">Transmembrane helix</keyword>
<dbReference type="Pfam" id="PF07686">
    <property type="entry name" value="V-set"/>
    <property type="match status" value="2"/>
</dbReference>
<evidence type="ECO:0000256" key="7">
    <source>
        <dbReference type="ARBA" id="ARBA00023180"/>
    </source>
</evidence>
<feature type="domain" description="Ig-like" evidence="11">
    <location>
        <begin position="121"/>
        <end position="242"/>
    </location>
</feature>
<dbReference type="PANTHER" id="PTHR46841">
    <property type="entry name" value="OX-2 MEMBRANE GLYCOPROTEIN"/>
    <property type="match status" value="1"/>
</dbReference>
<evidence type="ECO:0000256" key="2">
    <source>
        <dbReference type="ARBA" id="ARBA00022692"/>
    </source>
</evidence>
<comment type="subcellular location">
    <subcellularLocation>
        <location evidence="1">Membrane</location>
        <topology evidence="1">Single-pass membrane protein</topology>
    </subcellularLocation>
</comment>
<dbReference type="EMBL" id="JAPTMU010000013">
    <property type="protein sequence ID" value="KAJ4933037.1"/>
    <property type="molecule type" value="Genomic_DNA"/>
</dbReference>
<feature type="signal peptide" evidence="10">
    <location>
        <begin position="1"/>
        <end position="28"/>
    </location>
</feature>
<feature type="domain" description="Ig-like" evidence="11">
    <location>
        <begin position="45"/>
        <end position="115"/>
    </location>
</feature>
<feature type="chain" id="PRO_5042282091" description="Ig-like domain-containing protein" evidence="10">
    <location>
        <begin position="29"/>
        <end position="375"/>
    </location>
</feature>
<evidence type="ECO:0000256" key="6">
    <source>
        <dbReference type="ARBA" id="ARBA00023157"/>
    </source>
</evidence>
<comment type="caution">
    <text evidence="12">The sequence shown here is derived from an EMBL/GenBank/DDBJ whole genome shotgun (WGS) entry which is preliminary data.</text>
</comment>
<dbReference type="InterPro" id="IPR013783">
    <property type="entry name" value="Ig-like_fold"/>
</dbReference>
<evidence type="ECO:0000256" key="1">
    <source>
        <dbReference type="ARBA" id="ARBA00004167"/>
    </source>
</evidence>
<evidence type="ECO:0000256" key="9">
    <source>
        <dbReference type="SAM" id="Phobius"/>
    </source>
</evidence>
<evidence type="ECO:0000256" key="8">
    <source>
        <dbReference type="ARBA" id="ARBA00023319"/>
    </source>
</evidence>
<evidence type="ECO:0000256" key="3">
    <source>
        <dbReference type="ARBA" id="ARBA00022729"/>
    </source>
</evidence>
<gene>
    <name evidence="12" type="ORF">JOQ06_029875</name>
</gene>